<dbReference type="SMART" id="SM00327">
    <property type="entry name" value="VWA"/>
    <property type="match status" value="1"/>
</dbReference>
<gene>
    <name evidence="2" type="primary">Itgal</name>
    <name evidence="2" type="ORF">N1851_003690</name>
</gene>
<feature type="domain" description="VWFA" evidence="1">
    <location>
        <begin position="113"/>
        <end position="313"/>
    </location>
</feature>
<keyword evidence="3" id="KW-1185">Reference proteome</keyword>
<proteinExistence type="predicted"/>
<dbReference type="InterPro" id="IPR036465">
    <property type="entry name" value="vWFA_dom_sf"/>
</dbReference>
<dbReference type="Gene3D" id="3.40.50.410">
    <property type="entry name" value="von Willebrand factor, type A domain"/>
    <property type="match status" value="1"/>
</dbReference>
<dbReference type="PANTHER" id="PTHR24020">
    <property type="entry name" value="COLLAGEN ALPHA"/>
    <property type="match status" value="1"/>
</dbReference>
<keyword evidence="2" id="KW-0401">Integrin</keyword>
<dbReference type="EMBL" id="JAOPHQ010000576">
    <property type="protein sequence ID" value="KAK0154214.1"/>
    <property type="molecule type" value="Genomic_DNA"/>
</dbReference>
<dbReference type="InterPro" id="IPR050525">
    <property type="entry name" value="ECM_Assembly_Org"/>
</dbReference>
<name>A0AA47N8I3_MERPO</name>
<dbReference type="Pfam" id="PF00092">
    <property type="entry name" value="VWA"/>
    <property type="match status" value="1"/>
</dbReference>
<organism evidence="2 3">
    <name type="scientific">Merluccius polli</name>
    <name type="common">Benguela hake</name>
    <name type="synonym">Merluccius cadenati</name>
    <dbReference type="NCBI Taxonomy" id="89951"/>
    <lineage>
        <taxon>Eukaryota</taxon>
        <taxon>Metazoa</taxon>
        <taxon>Chordata</taxon>
        <taxon>Craniata</taxon>
        <taxon>Vertebrata</taxon>
        <taxon>Euteleostomi</taxon>
        <taxon>Actinopterygii</taxon>
        <taxon>Neopterygii</taxon>
        <taxon>Teleostei</taxon>
        <taxon>Neoteleostei</taxon>
        <taxon>Acanthomorphata</taxon>
        <taxon>Zeiogadaria</taxon>
        <taxon>Gadariae</taxon>
        <taxon>Gadiformes</taxon>
        <taxon>Gadoidei</taxon>
        <taxon>Merlucciidae</taxon>
        <taxon>Merluccius</taxon>
    </lineage>
</organism>
<evidence type="ECO:0000259" key="1">
    <source>
        <dbReference type="PROSITE" id="PS50234"/>
    </source>
</evidence>
<dbReference type="SUPFAM" id="SSF53300">
    <property type="entry name" value="vWA-like"/>
    <property type="match status" value="1"/>
</dbReference>
<dbReference type="PANTHER" id="PTHR24020:SF20">
    <property type="entry name" value="PH DOMAIN-CONTAINING PROTEIN"/>
    <property type="match status" value="1"/>
</dbReference>
<dbReference type="PRINTS" id="PR00453">
    <property type="entry name" value="VWFADOMAIN"/>
</dbReference>
<dbReference type="InterPro" id="IPR002035">
    <property type="entry name" value="VWF_A"/>
</dbReference>
<protein>
    <submittedName>
        <fullName evidence="2">Integrin alpha-L</fullName>
    </submittedName>
</protein>
<evidence type="ECO:0000313" key="2">
    <source>
        <dbReference type="EMBL" id="KAK0154214.1"/>
    </source>
</evidence>
<dbReference type="AlphaFoldDB" id="A0AA47N8I3"/>
<sequence length="326" mass="36472">MGRVSETMSLSCPCRFLVTAPLQQNGSGTVCSYMSKTNSCFTPQEAMPFRLFGLSLAEDLTPRFTICSPNLVNECYSNSYLSGQCYKLYEKLQKNKNESFRPDFQDCTKKSVDLVFLFDGSGSMSQKDFEKSKAFIKDFMNSIKNSPIKFAALQFSTKTHKVFDFNEYQEGKATKLLDAEPFMKALTNTYQALKYTLHNVFENQSAGASPDSTKVVVIITDGDASDNNKKIVEEYDEKKIIRFVIGVSPVAVGPVLMGGARLGPAFVLEGHTVRDVKLDKLYSIASEPKHNNTFHINNYDGLAGILKHFDEKIFNIEGALDVFPLY</sequence>
<dbReference type="GO" id="GO:0007229">
    <property type="term" value="P:integrin-mediated signaling pathway"/>
    <property type="evidence" value="ECO:0007669"/>
    <property type="project" value="UniProtKB-KW"/>
</dbReference>
<evidence type="ECO:0000313" key="3">
    <source>
        <dbReference type="Proteomes" id="UP001174136"/>
    </source>
</evidence>
<accession>A0AA47N8I3</accession>
<reference evidence="2" key="1">
    <citation type="journal article" date="2023" name="Front. Mar. Sci.">
        <title>A new Merluccius polli reference genome to investigate the effects of global change in West African waters.</title>
        <authorList>
            <person name="Mateo J.L."/>
            <person name="Blanco-Fernandez C."/>
            <person name="Garcia-Vazquez E."/>
            <person name="Machado-Schiaffino G."/>
        </authorList>
    </citation>
    <scope>NUCLEOTIDE SEQUENCE</scope>
    <source>
        <strain evidence="2">C29</strain>
        <tissue evidence="2">Fin</tissue>
    </source>
</reference>
<dbReference type="Proteomes" id="UP001174136">
    <property type="component" value="Unassembled WGS sequence"/>
</dbReference>
<dbReference type="PROSITE" id="PS50234">
    <property type="entry name" value="VWFA"/>
    <property type="match status" value="1"/>
</dbReference>
<comment type="caution">
    <text evidence="2">The sequence shown here is derived from an EMBL/GenBank/DDBJ whole genome shotgun (WGS) entry which is preliminary data.</text>
</comment>